<gene>
    <name evidence="1" type="ORF">BDR25DRAFT_331855</name>
</gene>
<dbReference type="Proteomes" id="UP000799755">
    <property type="component" value="Unassembled WGS sequence"/>
</dbReference>
<protein>
    <submittedName>
        <fullName evidence="1">Uncharacterized protein</fullName>
    </submittedName>
</protein>
<reference evidence="1" key="1">
    <citation type="journal article" date="2020" name="Stud. Mycol.">
        <title>101 Dothideomycetes genomes: a test case for predicting lifestyles and emergence of pathogens.</title>
        <authorList>
            <person name="Haridas S."/>
            <person name="Albert R."/>
            <person name="Binder M."/>
            <person name="Bloem J."/>
            <person name="Labutti K."/>
            <person name="Salamov A."/>
            <person name="Andreopoulos B."/>
            <person name="Baker S."/>
            <person name="Barry K."/>
            <person name="Bills G."/>
            <person name="Bluhm B."/>
            <person name="Cannon C."/>
            <person name="Castanera R."/>
            <person name="Culley D."/>
            <person name="Daum C."/>
            <person name="Ezra D."/>
            <person name="Gonzalez J."/>
            <person name="Henrissat B."/>
            <person name="Kuo A."/>
            <person name="Liang C."/>
            <person name="Lipzen A."/>
            <person name="Lutzoni F."/>
            <person name="Magnuson J."/>
            <person name="Mondo S."/>
            <person name="Nolan M."/>
            <person name="Ohm R."/>
            <person name="Pangilinan J."/>
            <person name="Park H.-J."/>
            <person name="Ramirez L."/>
            <person name="Alfaro M."/>
            <person name="Sun H."/>
            <person name="Tritt A."/>
            <person name="Yoshinaga Y."/>
            <person name="Zwiers L.-H."/>
            <person name="Turgeon B."/>
            <person name="Goodwin S."/>
            <person name="Spatafora J."/>
            <person name="Crous P."/>
            <person name="Grigoriev I."/>
        </authorList>
    </citation>
    <scope>NUCLEOTIDE SEQUENCE</scope>
    <source>
        <strain evidence="1">ATCC 200398</strain>
    </source>
</reference>
<organism evidence="1 2">
    <name type="scientific">Lindgomyces ingoldianus</name>
    <dbReference type="NCBI Taxonomy" id="673940"/>
    <lineage>
        <taxon>Eukaryota</taxon>
        <taxon>Fungi</taxon>
        <taxon>Dikarya</taxon>
        <taxon>Ascomycota</taxon>
        <taxon>Pezizomycotina</taxon>
        <taxon>Dothideomycetes</taxon>
        <taxon>Pleosporomycetidae</taxon>
        <taxon>Pleosporales</taxon>
        <taxon>Lindgomycetaceae</taxon>
        <taxon>Lindgomyces</taxon>
    </lineage>
</organism>
<dbReference type="EMBL" id="MU003496">
    <property type="protein sequence ID" value="KAF2475427.1"/>
    <property type="molecule type" value="Genomic_DNA"/>
</dbReference>
<evidence type="ECO:0000313" key="2">
    <source>
        <dbReference type="Proteomes" id="UP000799755"/>
    </source>
</evidence>
<name>A0ACB6R8L1_9PLEO</name>
<evidence type="ECO:0000313" key="1">
    <source>
        <dbReference type="EMBL" id="KAF2475427.1"/>
    </source>
</evidence>
<comment type="caution">
    <text evidence="1">The sequence shown here is derived from an EMBL/GenBank/DDBJ whole genome shotgun (WGS) entry which is preliminary data.</text>
</comment>
<accession>A0ACB6R8L1</accession>
<proteinExistence type="predicted"/>
<keyword evidence="2" id="KW-1185">Reference proteome</keyword>
<sequence>MGSIFLARRLFKNDGSDPVCPAEDSAGPAIVPFVGNITFHTFATILSGACAIASCLMCSFLILQHAINYSNPVQQRQIMRIILLVPWVAVFAFLCVWLEGAGEYLFESLDFGCSIALSSFLLFLCDIILSDTHGFDALFGEGAWSRGQFSTNSPKWLKHTWYAVLQFIPVSIIIWLATVISLAAGTYCSTSNSPHFVHIWTQVIKMIGTTIAIVAILRFYKRMKPSLAPHKVFTKLFAFKGIIGLNVVQSFIFGILVSSNVINPSKYFTYDDLTVGLPSLLLACEMPIFAVLLIFAYSASPYKGQKITSNKGPIRALVDAFNLLDILSAFVRGPMRLVREQKKVILREDSVRLMQVDSPPPMYGEIEMGRVRRDENV</sequence>